<comment type="caution">
    <text evidence="2">The sequence shown here is derived from an EMBL/GenBank/DDBJ whole genome shotgun (WGS) entry which is preliminary data.</text>
</comment>
<sequence>MSGSMAGMTLHPADPAACLQQAGGHELPGTEQAEQAEPAGGRAVEASSSSRSSSEPEGGRAVSGKGGPSTLWQPPLTALRLALWGSRTTGCWQGARAAWWEDHGSMEGRRGGRCGKVHRQWKGLEVNHLSSALPPLPATPGPAHTSVPHYP</sequence>
<name>A0A6A0AB62_HAELA</name>
<evidence type="ECO:0000256" key="1">
    <source>
        <dbReference type="SAM" id="MobiDB-lite"/>
    </source>
</evidence>
<proteinExistence type="predicted"/>
<feature type="compositionally biased region" description="Low complexity" evidence="1">
    <location>
        <begin position="39"/>
        <end position="60"/>
    </location>
</feature>
<keyword evidence="3" id="KW-1185">Reference proteome</keyword>
<feature type="region of interest" description="Disordered" evidence="1">
    <location>
        <begin position="1"/>
        <end position="74"/>
    </location>
</feature>
<reference evidence="2 3" key="1">
    <citation type="submission" date="2020-02" db="EMBL/GenBank/DDBJ databases">
        <title>Draft genome sequence of Haematococcus lacustris strain NIES-144.</title>
        <authorList>
            <person name="Morimoto D."/>
            <person name="Nakagawa S."/>
            <person name="Yoshida T."/>
            <person name="Sawayama S."/>
        </authorList>
    </citation>
    <scope>NUCLEOTIDE SEQUENCE [LARGE SCALE GENOMIC DNA]</scope>
    <source>
        <strain evidence="2 3">NIES-144</strain>
    </source>
</reference>
<accession>A0A6A0AB62</accession>
<evidence type="ECO:0000313" key="3">
    <source>
        <dbReference type="Proteomes" id="UP000485058"/>
    </source>
</evidence>
<gene>
    <name evidence="2" type="ORF">HaLaN_28750</name>
</gene>
<dbReference type="AlphaFoldDB" id="A0A6A0AB62"/>
<organism evidence="2 3">
    <name type="scientific">Haematococcus lacustris</name>
    <name type="common">Green alga</name>
    <name type="synonym">Haematococcus pluvialis</name>
    <dbReference type="NCBI Taxonomy" id="44745"/>
    <lineage>
        <taxon>Eukaryota</taxon>
        <taxon>Viridiplantae</taxon>
        <taxon>Chlorophyta</taxon>
        <taxon>core chlorophytes</taxon>
        <taxon>Chlorophyceae</taxon>
        <taxon>CS clade</taxon>
        <taxon>Chlamydomonadales</taxon>
        <taxon>Haematococcaceae</taxon>
        <taxon>Haematococcus</taxon>
    </lineage>
</organism>
<dbReference type="EMBL" id="BLLF01004633">
    <property type="protein sequence ID" value="GFH29985.1"/>
    <property type="molecule type" value="Genomic_DNA"/>
</dbReference>
<feature type="region of interest" description="Disordered" evidence="1">
    <location>
        <begin position="132"/>
        <end position="151"/>
    </location>
</feature>
<evidence type="ECO:0000313" key="2">
    <source>
        <dbReference type="EMBL" id="GFH29985.1"/>
    </source>
</evidence>
<dbReference type="Proteomes" id="UP000485058">
    <property type="component" value="Unassembled WGS sequence"/>
</dbReference>
<protein>
    <submittedName>
        <fullName evidence="2">Uncharacterized protein</fullName>
    </submittedName>
</protein>